<dbReference type="Proteomes" id="UP001174691">
    <property type="component" value="Unassembled WGS sequence"/>
</dbReference>
<accession>A0AA38RWI6</accession>
<dbReference type="PANTHER" id="PTHR36978:SF3">
    <property type="entry name" value="P-LOOP CONTAINING NUCLEOSIDE TRIPHOSPHATE HYDROLASE PROTEIN"/>
    <property type="match status" value="1"/>
</dbReference>
<dbReference type="SUPFAM" id="SSF52540">
    <property type="entry name" value="P-loop containing nucleoside triphosphate hydrolases"/>
    <property type="match status" value="1"/>
</dbReference>
<dbReference type="PANTHER" id="PTHR36978">
    <property type="entry name" value="P-LOOP CONTAINING NUCLEOTIDE TRIPHOSPHATE HYDROLASE"/>
    <property type="match status" value="1"/>
</dbReference>
<comment type="caution">
    <text evidence="2">The sequence shown here is derived from an EMBL/GenBank/DDBJ whole genome shotgun (WGS) entry which is preliminary data.</text>
</comment>
<keyword evidence="3" id="KW-1185">Reference proteome</keyword>
<evidence type="ECO:0000256" key="1">
    <source>
        <dbReference type="SAM" id="Phobius"/>
    </source>
</evidence>
<protein>
    <recommendedName>
        <fullName evidence="4">NAD dependent epimerase/dehydratase</fullName>
    </recommendedName>
</protein>
<reference evidence="2" key="1">
    <citation type="submission" date="2022-07" db="EMBL/GenBank/DDBJ databases">
        <title>Fungi with potential for degradation of polypropylene.</title>
        <authorList>
            <person name="Gostincar C."/>
        </authorList>
    </citation>
    <scope>NUCLEOTIDE SEQUENCE</scope>
    <source>
        <strain evidence="2">EXF-13287</strain>
    </source>
</reference>
<keyword evidence="1" id="KW-1133">Transmembrane helix</keyword>
<gene>
    <name evidence="2" type="ORF">NKR19_g3194</name>
</gene>
<keyword evidence="1" id="KW-0472">Membrane</keyword>
<evidence type="ECO:0000313" key="3">
    <source>
        <dbReference type="Proteomes" id="UP001174691"/>
    </source>
</evidence>
<dbReference type="EMBL" id="JANBVN010000034">
    <property type="protein sequence ID" value="KAJ9160515.1"/>
    <property type="molecule type" value="Genomic_DNA"/>
</dbReference>
<organism evidence="2 3">
    <name type="scientific">Coniochaeta hoffmannii</name>
    <dbReference type="NCBI Taxonomy" id="91930"/>
    <lineage>
        <taxon>Eukaryota</taxon>
        <taxon>Fungi</taxon>
        <taxon>Dikarya</taxon>
        <taxon>Ascomycota</taxon>
        <taxon>Pezizomycotina</taxon>
        <taxon>Sordariomycetes</taxon>
        <taxon>Sordariomycetidae</taxon>
        <taxon>Coniochaetales</taxon>
        <taxon>Coniochaetaceae</taxon>
        <taxon>Coniochaeta</taxon>
    </lineage>
</organism>
<sequence>MGQAPSQPGPPGTKFRVIGAGMCRTGTKSLNEALSILLDGPVHDSGVQSLGGSLHQVNNWLEIMKHAPYAKTLAQRKYVEYLLADLTDGYVATVDCPAVTLTPELMALYPDAVVVATTRDTESWWRSMEFVNGMMSNWYIAFLIMWVPKVGVYGRWRDLFRQMALWRYGDDMIVKETLAKHEEHLREVVPKDKLFWYNVADGWEPLCKILGVPVPDRPFPHNNSRDDAARTYRELVLAGVVSWVVMLSVVGLLGWMFWGRVPGRELTGAVRSAYKEIRYSNASTR</sequence>
<feature type="transmembrane region" description="Helical" evidence="1">
    <location>
        <begin position="235"/>
        <end position="258"/>
    </location>
</feature>
<keyword evidence="1" id="KW-0812">Transmembrane</keyword>
<name>A0AA38RWI6_9PEZI</name>
<dbReference type="Pfam" id="PF17784">
    <property type="entry name" value="Sulfotransfer_4"/>
    <property type="match status" value="1"/>
</dbReference>
<proteinExistence type="predicted"/>
<evidence type="ECO:0008006" key="4">
    <source>
        <dbReference type="Google" id="ProtNLM"/>
    </source>
</evidence>
<dbReference type="InterPro" id="IPR040632">
    <property type="entry name" value="Sulfotransfer_4"/>
</dbReference>
<dbReference type="Gene3D" id="3.40.50.300">
    <property type="entry name" value="P-loop containing nucleotide triphosphate hydrolases"/>
    <property type="match status" value="1"/>
</dbReference>
<evidence type="ECO:0000313" key="2">
    <source>
        <dbReference type="EMBL" id="KAJ9160515.1"/>
    </source>
</evidence>
<feature type="transmembrane region" description="Helical" evidence="1">
    <location>
        <begin position="138"/>
        <end position="156"/>
    </location>
</feature>
<dbReference type="AlphaFoldDB" id="A0AA38RWI6"/>
<dbReference type="InterPro" id="IPR027417">
    <property type="entry name" value="P-loop_NTPase"/>
</dbReference>